<feature type="region of interest" description="Disordered" evidence="7">
    <location>
        <begin position="49"/>
        <end position="68"/>
    </location>
</feature>
<evidence type="ECO:0000313" key="10">
    <source>
        <dbReference type="Proteomes" id="UP001596201"/>
    </source>
</evidence>
<keyword evidence="10" id="KW-1185">Reference proteome</keyword>
<dbReference type="Gene3D" id="4.10.490.10">
    <property type="entry name" value="High potential iron-sulphur protein"/>
    <property type="match status" value="1"/>
</dbReference>
<dbReference type="GO" id="GO:0046872">
    <property type="term" value="F:metal ion binding"/>
    <property type="evidence" value="ECO:0007669"/>
    <property type="project" value="UniProtKB-KW"/>
</dbReference>
<evidence type="ECO:0000256" key="2">
    <source>
        <dbReference type="ARBA" id="ARBA00022485"/>
    </source>
</evidence>
<dbReference type="AlphaFoldDB" id="A0ABD5RC89"/>
<protein>
    <submittedName>
        <fullName evidence="9">High-potential iron-sulfur protein</fullName>
    </submittedName>
</protein>
<keyword evidence="1" id="KW-0813">Transport</keyword>
<evidence type="ECO:0000256" key="1">
    <source>
        <dbReference type="ARBA" id="ARBA00022448"/>
    </source>
</evidence>
<keyword evidence="5" id="KW-0408">Iron</keyword>
<evidence type="ECO:0000256" key="6">
    <source>
        <dbReference type="ARBA" id="ARBA00023014"/>
    </source>
</evidence>
<sequence>MKQQNDAGRRDTSRRLASGGGPGSRRRFLRTATATALVGTVGVAGCLGAPAADGEDDEELPEGVSERQFREGPVPEVYRTATSIGGERRDPNQLVAKSAVNFGEANEVAEAPEGQTCANCHEFITDKNGDGYGACVRVEGYIGGEDWCALWESAEEEHDEDEEGEGDDADTN</sequence>
<feature type="region of interest" description="Disordered" evidence="7">
    <location>
        <begin position="1"/>
        <end position="27"/>
    </location>
</feature>
<dbReference type="EMBL" id="JBHSKX010000002">
    <property type="protein sequence ID" value="MFC5367302.1"/>
    <property type="molecule type" value="Genomic_DNA"/>
</dbReference>
<keyword evidence="6" id="KW-0411">Iron-sulfur</keyword>
<dbReference type="RefSeq" id="WP_227229562.1">
    <property type="nucleotide sequence ID" value="NZ_JAJCVJ010000002.1"/>
</dbReference>
<organism evidence="9 10">
    <name type="scientific">Salinirubrum litoreum</name>
    <dbReference type="NCBI Taxonomy" id="1126234"/>
    <lineage>
        <taxon>Archaea</taxon>
        <taxon>Methanobacteriati</taxon>
        <taxon>Methanobacteriota</taxon>
        <taxon>Stenosarchaea group</taxon>
        <taxon>Halobacteria</taxon>
        <taxon>Halobacteriales</taxon>
        <taxon>Haloferacaceae</taxon>
        <taxon>Salinirubrum</taxon>
    </lineage>
</organism>
<name>A0ABD5RC89_9EURY</name>
<dbReference type="PROSITE" id="PS51318">
    <property type="entry name" value="TAT"/>
    <property type="match status" value="1"/>
</dbReference>
<evidence type="ECO:0000256" key="7">
    <source>
        <dbReference type="SAM" id="MobiDB-lite"/>
    </source>
</evidence>
<feature type="domain" description="High potential iron-sulfur proteins family profile" evidence="8">
    <location>
        <begin position="83"/>
        <end position="156"/>
    </location>
</feature>
<keyword evidence="4" id="KW-0249">Electron transport</keyword>
<evidence type="ECO:0000313" key="9">
    <source>
        <dbReference type="EMBL" id="MFC5367302.1"/>
    </source>
</evidence>
<proteinExistence type="predicted"/>
<dbReference type="Pfam" id="PF01355">
    <property type="entry name" value="HIPIP"/>
    <property type="match status" value="1"/>
</dbReference>
<dbReference type="InterPro" id="IPR000170">
    <property type="entry name" value="High_potential_FeS_prot"/>
</dbReference>
<evidence type="ECO:0000256" key="4">
    <source>
        <dbReference type="ARBA" id="ARBA00022982"/>
    </source>
</evidence>
<keyword evidence="3" id="KW-0479">Metal-binding</keyword>
<evidence type="ECO:0000256" key="5">
    <source>
        <dbReference type="ARBA" id="ARBA00023004"/>
    </source>
</evidence>
<dbReference type="InterPro" id="IPR036369">
    <property type="entry name" value="HIPIP_sf"/>
</dbReference>
<reference evidence="9 10" key="1">
    <citation type="journal article" date="2019" name="Int. J. Syst. Evol. Microbiol.">
        <title>The Global Catalogue of Microorganisms (GCM) 10K type strain sequencing project: providing services to taxonomists for standard genome sequencing and annotation.</title>
        <authorList>
            <consortium name="The Broad Institute Genomics Platform"/>
            <consortium name="The Broad Institute Genome Sequencing Center for Infectious Disease"/>
            <person name="Wu L."/>
            <person name="Ma J."/>
        </authorList>
    </citation>
    <scope>NUCLEOTIDE SEQUENCE [LARGE SCALE GENOMIC DNA]</scope>
    <source>
        <strain evidence="9 10">CGMCC 1.12237</strain>
    </source>
</reference>
<keyword evidence="2" id="KW-0004">4Fe-4S</keyword>
<dbReference type="SUPFAM" id="SSF57652">
    <property type="entry name" value="HIPIP (high potential iron protein)"/>
    <property type="match status" value="1"/>
</dbReference>
<dbReference type="PROSITE" id="PS51373">
    <property type="entry name" value="HIPIP"/>
    <property type="match status" value="1"/>
</dbReference>
<dbReference type="Proteomes" id="UP001596201">
    <property type="component" value="Unassembled WGS sequence"/>
</dbReference>
<accession>A0ABD5RC89</accession>
<comment type="caution">
    <text evidence="9">The sequence shown here is derived from an EMBL/GenBank/DDBJ whole genome shotgun (WGS) entry which is preliminary data.</text>
</comment>
<evidence type="ECO:0000259" key="8">
    <source>
        <dbReference type="PROSITE" id="PS51373"/>
    </source>
</evidence>
<dbReference type="GO" id="GO:0051539">
    <property type="term" value="F:4 iron, 4 sulfur cluster binding"/>
    <property type="evidence" value="ECO:0007669"/>
    <property type="project" value="UniProtKB-KW"/>
</dbReference>
<feature type="compositionally biased region" description="Acidic residues" evidence="7">
    <location>
        <begin position="153"/>
        <end position="172"/>
    </location>
</feature>
<evidence type="ECO:0000256" key="3">
    <source>
        <dbReference type="ARBA" id="ARBA00022723"/>
    </source>
</evidence>
<dbReference type="InterPro" id="IPR006311">
    <property type="entry name" value="TAT_signal"/>
</dbReference>
<gene>
    <name evidence="9" type="ORF">ACFPJ5_10145</name>
</gene>
<feature type="region of interest" description="Disordered" evidence="7">
    <location>
        <begin position="152"/>
        <end position="172"/>
    </location>
</feature>